<gene>
    <name evidence="2" type="ORF">CVT26_001240</name>
</gene>
<dbReference type="EMBL" id="NHYE01005225">
    <property type="protein sequence ID" value="PPQ75823.1"/>
    <property type="molecule type" value="Genomic_DNA"/>
</dbReference>
<dbReference type="InParanoid" id="A0A409WBE8"/>
<sequence>MQLSTIRSSSKRRQGDENTSASLKTRASEKVVHSGGVLGKKKASRAPVTTSPEQTKIEIQHGQDLLAPIEDLLKQARKKVQWKAADLLSFQLYVDLLDATIQRLNGCSLSDLSEDPFIFEQMPPLVLGNDIPAGIRSDVASWFEKIEYERSQLIRRVSVALGLALGSELPGEVDVRHLLPAFHAYDFYCQDAEGFVEMSGEDFIKARESITQLCASYEILQGPIPEDILLPTLKIIFPDIALNAWTKDKRYPNADQIYGLTMKEDTYPLILVSQDEDERQAFAKNQATYMEAFSSKSLWKLRRERGAPVLFIQLSEGKMTFGAAFYASPHSPPSIQRLPGLVDLRFPSLQSGARQLWALQKCLRELVSHLTLQVRPLSLVPAVPQTNIIEAGIEVTATISPGQIYRVKVNDTSTAFKEIDQTRDYVVRAIYPRIDEHYHKDIHHTVGLGGFAPEFMGELPYSLEESIARKHNVTFAGSEVLARYMLVEQLPPPWGYRPGWKNLAELKAYHIRLAWSEKSRIEQALLNLAEWLDNHGFAFRGIQPTGILVKMKLEPSPVLEQDLSIKLVDFRVAGMGLKPWDEQPAIHWTKTDPMQTGNREAVYDFIKRWITPMPMNNSIMIFDTKDEDD</sequence>
<feature type="region of interest" description="Disordered" evidence="1">
    <location>
        <begin position="1"/>
        <end position="54"/>
    </location>
</feature>
<organism evidence="2 3">
    <name type="scientific">Gymnopilus dilepis</name>
    <dbReference type="NCBI Taxonomy" id="231916"/>
    <lineage>
        <taxon>Eukaryota</taxon>
        <taxon>Fungi</taxon>
        <taxon>Dikarya</taxon>
        <taxon>Basidiomycota</taxon>
        <taxon>Agaricomycotina</taxon>
        <taxon>Agaricomycetes</taxon>
        <taxon>Agaricomycetidae</taxon>
        <taxon>Agaricales</taxon>
        <taxon>Agaricineae</taxon>
        <taxon>Hymenogastraceae</taxon>
        <taxon>Gymnopilus</taxon>
    </lineage>
</organism>
<keyword evidence="3" id="KW-1185">Reference proteome</keyword>
<evidence type="ECO:0000256" key="1">
    <source>
        <dbReference type="SAM" id="MobiDB-lite"/>
    </source>
</evidence>
<comment type="caution">
    <text evidence="2">The sequence shown here is derived from an EMBL/GenBank/DDBJ whole genome shotgun (WGS) entry which is preliminary data.</text>
</comment>
<accession>A0A409WBE8</accession>
<evidence type="ECO:0000313" key="3">
    <source>
        <dbReference type="Proteomes" id="UP000284706"/>
    </source>
</evidence>
<protein>
    <submittedName>
        <fullName evidence="2">Uncharacterized protein</fullName>
    </submittedName>
</protein>
<evidence type="ECO:0000313" key="2">
    <source>
        <dbReference type="EMBL" id="PPQ75823.1"/>
    </source>
</evidence>
<name>A0A409WBE8_9AGAR</name>
<dbReference type="Proteomes" id="UP000284706">
    <property type="component" value="Unassembled WGS sequence"/>
</dbReference>
<dbReference type="AlphaFoldDB" id="A0A409WBE8"/>
<dbReference type="OrthoDB" id="4062651at2759"/>
<proteinExistence type="predicted"/>
<reference evidence="2 3" key="1">
    <citation type="journal article" date="2018" name="Evol. Lett.">
        <title>Horizontal gene cluster transfer increased hallucinogenic mushroom diversity.</title>
        <authorList>
            <person name="Reynolds H.T."/>
            <person name="Vijayakumar V."/>
            <person name="Gluck-Thaler E."/>
            <person name="Korotkin H.B."/>
            <person name="Matheny P.B."/>
            <person name="Slot J.C."/>
        </authorList>
    </citation>
    <scope>NUCLEOTIDE SEQUENCE [LARGE SCALE GENOMIC DNA]</scope>
    <source>
        <strain evidence="2 3">SRW20</strain>
    </source>
</reference>